<sequence>MNQFQNQQGQPVPGNPFGTGIPRPGSAMGGPMGNQFRPNSPFGQQQMGQMGQGLPTPPFQNQQQAGIPNRPPQGQPPGAGTGPQALRNIIGQGGTGIPRGGGIPRPGGRGGGQAGNAPNQQTGGQQGPGSQRGRGGGHGRGRGGGNQGQVQGGDGGPGAGRGMNANARQFVPNKRPRDEAGTDGDGGGPKRARGGGNAGS</sequence>
<feature type="compositionally biased region" description="Gly residues" evidence="1">
    <location>
        <begin position="142"/>
        <end position="161"/>
    </location>
</feature>
<gene>
    <name evidence="2" type="ORF">IWX46DRAFT_591004</name>
</gene>
<feature type="region of interest" description="Disordered" evidence="1">
    <location>
        <begin position="1"/>
        <end position="200"/>
    </location>
</feature>
<evidence type="ECO:0000313" key="2">
    <source>
        <dbReference type="EMBL" id="KAK7553729.1"/>
    </source>
</evidence>
<evidence type="ECO:0000256" key="1">
    <source>
        <dbReference type="SAM" id="MobiDB-lite"/>
    </source>
</evidence>
<feature type="compositionally biased region" description="Gly residues" evidence="1">
    <location>
        <begin position="183"/>
        <end position="200"/>
    </location>
</feature>
<protein>
    <submittedName>
        <fullName evidence="2">Uncharacterized protein</fullName>
    </submittedName>
</protein>
<name>A0ABR1MPW4_9PEZI</name>
<evidence type="ECO:0000313" key="3">
    <source>
        <dbReference type="Proteomes" id="UP001365128"/>
    </source>
</evidence>
<keyword evidence="3" id="KW-1185">Reference proteome</keyword>
<accession>A0ABR1MPW4</accession>
<dbReference type="Proteomes" id="UP001365128">
    <property type="component" value="Unassembled WGS sequence"/>
</dbReference>
<reference evidence="2 3" key="1">
    <citation type="submission" date="2024-04" db="EMBL/GenBank/DDBJ databases">
        <title>Phyllosticta paracitricarpa is synonymous to the EU quarantine fungus P. citricarpa based on phylogenomic analyses.</title>
        <authorList>
            <consortium name="Lawrence Berkeley National Laboratory"/>
            <person name="Van Ingen-Buijs V.A."/>
            <person name="Van Westerhoven A.C."/>
            <person name="Haridas S."/>
            <person name="Skiadas P."/>
            <person name="Martin F."/>
            <person name="Groenewald J.Z."/>
            <person name="Crous P.W."/>
            <person name="Seidl M.F."/>
        </authorList>
    </citation>
    <scope>NUCLEOTIDE SEQUENCE [LARGE SCALE GENOMIC DNA]</scope>
    <source>
        <strain evidence="2 3">CBS 122670</strain>
    </source>
</reference>
<dbReference type="EMBL" id="JBBPDW010000004">
    <property type="protein sequence ID" value="KAK7553729.1"/>
    <property type="molecule type" value="Genomic_DNA"/>
</dbReference>
<feature type="compositionally biased region" description="Gly residues" evidence="1">
    <location>
        <begin position="91"/>
        <end position="114"/>
    </location>
</feature>
<feature type="compositionally biased region" description="Gly residues" evidence="1">
    <location>
        <begin position="124"/>
        <end position="134"/>
    </location>
</feature>
<feature type="compositionally biased region" description="Low complexity" evidence="1">
    <location>
        <begin position="43"/>
        <end position="53"/>
    </location>
</feature>
<proteinExistence type="predicted"/>
<feature type="compositionally biased region" description="Low complexity" evidence="1">
    <location>
        <begin position="1"/>
        <end position="18"/>
    </location>
</feature>
<comment type="caution">
    <text evidence="2">The sequence shown here is derived from an EMBL/GenBank/DDBJ whole genome shotgun (WGS) entry which is preliminary data.</text>
</comment>
<organism evidence="2 3">
    <name type="scientific">Phyllosticta citricarpa</name>
    <dbReference type="NCBI Taxonomy" id="55181"/>
    <lineage>
        <taxon>Eukaryota</taxon>
        <taxon>Fungi</taxon>
        <taxon>Dikarya</taxon>
        <taxon>Ascomycota</taxon>
        <taxon>Pezizomycotina</taxon>
        <taxon>Dothideomycetes</taxon>
        <taxon>Dothideomycetes incertae sedis</taxon>
        <taxon>Botryosphaeriales</taxon>
        <taxon>Phyllostictaceae</taxon>
        <taxon>Phyllosticta</taxon>
    </lineage>
</organism>